<evidence type="ECO:0000256" key="13">
    <source>
        <dbReference type="SAM" id="Coils"/>
    </source>
</evidence>
<evidence type="ECO:0000256" key="6">
    <source>
        <dbReference type="ARBA" id="ARBA00022816"/>
    </source>
</evidence>
<keyword evidence="9" id="KW-0811">Translocation</keyword>
<keyword evidence="8" id="KW-1133">Transmembrane helix</keyword>
<comment type="subcellular location">
    <subcellularLocation>
        <location evidence="1">Nucleus membrane</location>
        <topology evidence="1">Multi-pass membrane protein</topology>
    </subcellularLocation>
    <subcellularLocation>
        <location evidence="2">Nucleus</location>
        <location evidence="2">Nuclear pore complex</location>
    </subcellularLocation>
</comment>
<dbReference type="PANTHER" id="PTHR13269:SF6">
    <property type="entry name" value="NUCLEOPORIN NDC1"/>
    <property type="match status" value="1"/>
</dbReference>
<sequence length="583" mass="70996">MNKKYHAYLELYQISLYENEIRTSFMNSDNIKPFPWYNILYECTNVINRLTFSLENEYEKLNGPIIDDYQNINKNLQGNNNRIDLKGENNFSIYNNRFNSQYETPYNKMKNPATSRLSTIRLKQYIRENYPNITPKRVYEYLMNTPSIHQFKRKLVNTPKRDDIYMNQKRDLFNAKDELERREREREKQRENYYYNNNMNNNINNERYAYEYRRNSSKYNDDYYNNNNNMNNNNNNNFNNYMYNKNINSQNPYFVDPSKKFYDYSNKENMIPNQYSEYNINNIHPYTLNNRDKLKNNMNFEHYSTYQRNKLYNEPDSFNNENLNYYNPIKNYDPLYNEKERYNYETSRKGYNFNSYDDYKSELHPPPNTNQDFYNKINNDINYEEYLAMKYKKNINKFYNEGTFQNDNPIGSHFTEEYNKSMKSFIKPITVRSEAEISFYEYLIKYFIKINVSWKIGNYLFNTSINRYVSILIPDIQLQQWAIQILGNLVYFSLVNDKQYLIKNDLGNIIECLIRCLISIELFIKSPPIPPTKKELPTELDIIISVLQSTIYKITLSYYNEIKQLKLSPRIYNKLQFFLDFKE</sequence>
<dbReference type="Proteomes" id="UP000193944">
    <property type="component" value="Unassembled WGS sequence"/>
</dbReference>
<evidence type="ECO:0000256" key="2">
    <source>
        <dbReference type="ARBA" id="ARBA00004567"/>
    </source>
</evidence>
<keyword evidence="10" id="KW-0906">Nuclear pore complex</keyword>
<evidence type="ECO:0000256" key="1">
    <source>
        <dbReference type="ARBA" id="ARBA00004232"/>
    </source>
</evidence>
<name>A0A1Y1XNG2_9FUNG</name>
<evidence type="ECO:0000256" key="11">
    <source>
        <dbReference type="ARBA" id="ARBA00023136"/>
    </source>
</evidence>
<proteinExistence type="inferred from homology"/>
<gene>
    <name evidence="14" type="ORF">BCR32DRAFT_240276</name>
</gene>
<dbReference type="GO" id="GO:0015031">
    <property type="term" value="P:protein transport"/>
    <property type="evidence" value="ECO:0007669"/>
    <property type="project" value="UniProtKB-KW"/>
</dbReference>
<evidence type="ECO:0000256" key="5">
    <source>
        <dbReference type="ARBA" id="ARBA00022692"/>
    </source>
</evidence>
<accession>A0A1Y1XNG2</accession>
<keyword evidence="12" id="KW-0539">Nucleus</keyword>
<dbReference type="GO" id="GO:0006999">
    <property type="term" value="P:nuclear pore organization"/>
    <property type="evidence" value="ECO:0007669"/>
    <property type="project" value="TreeGrafter"/>
</dbReference>
<dbReference type="Pfam" id="PF09531">
    <property type="entry name" value="Ndc1_Nup"/>
    <property type="match status" value="1"/>
</dbReference>
<dbReference type="STRING" id="1754192.A0A1Y1XNG2"/>
<dbReference type="GO" id="GO:0031965">
    <property type="term" value="C:nuclear membrane"/>
    <property type="evidence" value="ECO:0007669"/>
    <property type="project" value="UniProtKB-SubCell"/>
</dbReference>
<dbReference type="PANTHER" id="PTHR13269">
    <property type="entry name" value="NUCLEOPORIN NDC1"/>
    <property type="match status" value="1"/>
</dbReference>
<keyword evidence="6" id="KW-0509">mRNA transport</keyword>
<reference evidence="14 15" key="2">
    <citation type="submission" date="2016-08" db="EMBL/GenBank/DDBJ databases">
        <title>Pervasive Adenine N6-methylation of Active Genes in Fungi.</title>
        <authorList>
            <consortium name="DOE Joint Genome Institute"/>
            <person name="Mondo S.J."/>
            <person name="Dannebaum R.O."/>
            <person name="Kuo R.C."/>
            <person name="Labutti K."/>
            <person name="Haridas S."/>
            <person name="Kuo A."/>
            <person name="Salamov A."/>
            <person name="Ahrendt S.R."/>
            <person name="Lipzen A."/>
            <person name="Sullivan W."/>
            <person name="Andreopoulos W.B."/>
            <person name="Clum A."/>
            <person name="Lindquist E."/>
            <person name="Daum C."/>
            <person name="Ramamoorthy G.K."/>
            <person name="Gryganskyi A."/>
            <person name="Culley D."/>
            <person name="Magnuson J.K."/>
            <person name="James T.Y."/>
            <person name="O'Malley M.A."/>
            <person name="Stajich J.E."/>
            <person name="Spatafora J.W."/>
            <person name="Visel A."/>
            <person name="Grigoriev I.V."/>
        </authorList>
    </citation>
    <scope>NUCLEOTIDE SEQUENCE [LARGE SCALE GENOMIC DNA]</scope>
    <source>
        <strain evidence="14 15">S4</strain>
    </source>
</reference>
<keyword evidence="13" id="KW-0175">Coiled coil</keyword>
<dbReference type="GO" id="GO:0070762">
    <property type="term" value="C:nuclear pore transmembrane ring"/>
    <property type="evidence" value="ECO:0007669"/>
    <property type="project" value="TreeGrafter"/>
</dbReference>
<evidence type="ECO:0000256" key="10">
    <source>
        <dbReference type="ARBA" id="ARBA00023132"/>
    </source>
</evidence>
<evidence type="ECO:0000256" key="7">
    <source>
        <dbReference type="ARBA" id="ARBA00022927"/>
    </source>
</evidence>
<dbReference type="InterPro" id="IPR019049">
    <property type="entry name" value="Nucleoporin_prot_Ndc1/Nup"/>
</dbReference>
<evidence type="ECO:0000313" key="15">
    <source>
        <dbReference type="Proteomes" id="UP000193944"/>
    </source>
</evidence>
<keyword evidence="4" id="KW-0813">Transport</keyword>
<evidence type="ECO:0000256" key="8">
    <source>
        <dbReference type="ARBA" id="ARBA00022989"/>
    </source>
</evidence>
<comment type="similarity">
    <text evidence="3">Belongs to the NDC1 family.</text>
</comment>
<evidence type="ECO:0000256" key="12">
    <source>
        <dbReference type="ARBA" id="ARBA00023242"/>
    </source>
</evidence>
<dbReference type="GO" id="GO:0051028">
    <property type="term" value="P:mRNA transport"/>
    <property type="evidence" value="ECO:0007669"/>
    <property type="project" value="UniProtKB-KW"/>
</dbReference>
<dbReference type="GO" id="GO:0005816">
    <property type="term" value="C:spindle pole body"/>
    <property type="evidence" value="ECO:0007669"/>
    <property type="project" value="TreeGrafter"/>
</dbReference>
<dbReference type="AlphaFoldDB" id="A0A1Y1XNG2"/>
<keyword evidence="11" id="KW-0472">Membrane</keyword>
<evidence type="ECO:0000256" key="3">
    <source>
        <dbReference type="ARBA" id="ARBA00005760"/>
    </source>
</evidence>
<protein>
    <submittedName>
        <fullName evidence="14">Uncharacterized protein</fullName>
    </submittedName>
</protein>
<organism evidence="14 15">
    <name type="scientific">Anaeromyces robustus</name>
    <dbReference type="NCBI Taxonomy" id="1754192"/>
    <lineage>
        <taxon>Eukaryota</taxon>
        <taxon>Fungi</taxon>
        <taxon>Fungi incertae sedis</taxon>
        <taxon>Chytridiomycota</taxon>
        <taxon>Chytridiomycota incertae sedis</taxon>
        <taxon>Neocallimastigomycetes</taxon>
        <taxon>Neocallimastigales</taxon>
        <taxon>Neocallimastigaceae</taxon>
        <taxon>Anaeromyces</taxon>
    </lineage>
</organism>
<evidence type="ECO:0000313" key="14">
    <source>
        <dbReference type="EMBL" id="ORX87288.1"/>
    </source>
</evidence>
<dbReference type="GO" id="GO:0030674">
    <property type="term" value="F:protein-macromolecule adaptor activity"/>
    <property type="evidence" value="ECO:0007669"/>
    <property type="project" value="TreeGrafter"/>
</dbReference>
<evidence type="ECO:0000256" key="4">
    <source>
        <dbReference type="ARBA" id="ARBA00022448"/>
    </source>
</evidence>
<reference evidence="14 15" key="1">
    <citation type="submission" date="2016-08" db="EMBL/GenBank/DDBJ databases">
        <title>A Parts List for Fungal Cellulosomes Revealed by Comparative Genomics.</title>
        <authorList>
            <consortium name="DOE Joint Genome Institute"/>
            <person name="Haitjema C.H."/>
            <person name="Gilmore S.P."/>
            <person name="Henske J.K."/>
            <person name="Solomon K.V."/>
            <person name="De Groot R."/>
            <person name="Kuo A."/>
            <person name="Mondo S.J."/>
            <person name="Salamov A.A."/>
            <person name="Labutti K."/>
            <person name="Zhao Z."/>
            <person name="Chiniquy J."/>
            <person name="Barry K."/>
            <person name="Brewer H.M."/>
            <person name="Purvine S.O."/>
            <person name="Wright A.T."/>
            <person name="Boxma B."/>
            <person name="Van Alen T."/>
            <person name="Hackstein J.H."/>
            <person name="Baker S.E."/>
            <person name="Grigoriev I.V."/>
            <person name="O'Malley M.A."/>
        </authorList>
    </citation>
    <scope>NUCLEOTIDE SEQUENCE [LARGE SCALE GENOMIC DNA]</scope>
    <source>
        <strain evidence="14 15">S4</strain>
    </source>
</reference>
<keyword evidence="15" id="KW-1185">Reference proteome</keyword>
<evidence type="ECO:0000256" key="9">
    <source>
        <dbReference type="ARBA" id="ARBA00023010"/>
    </source>
</evidence>
<keyword evidence="5" id="KW-0812">Transmembrane</keyword>
<feature type="coiled-coil region" evidence="13">
    <location>
        <begin position="165"/>
        <end position="192"/>
    </location>
</feature>
<dbReference type="EMBL" id="MCFG01000010">
    <property type="protein sequence ID" value="ORX87288.1"/>
    <property type="molecule type" value="Genomic_DNA"/>
</dbReference>
<keyword evidence="7" id="KW-0653">Protein transport</keyword>
<comment type="caution">
    <text evidence="14">The sequence shown here is derived from an EMBL/GenBank/DDBJ whole genome shotgun (WGS) entry which is preliminary data.</text>
</comment>
<dbReference type="OrthoDB" id="67850at2759"/>